<dbReference type="SUPFAM" id="SSF55729">
    <property type="entry name" value="Acyl-CoA N-acyltransferases (Nat)"/>
    <property type="match status" value="1"/>
</dbReference>
<reference evidence="2" key="1">
    <citation type="journal article" date="2019" name="Microbiol. Resour. Announc.">
        <title>Complete Genome Sequence of Rubrobacter xylanophilus Strain AA3-22, Isolated from Arima Onsen in Japan.</title>
        <authorList>
            <person name="Tomariguchi N."/>
            <person name="Miyazaki K."/>
        </authorList>
    </citation>
    <scope>NUCLEOTIDE SEQUENCE [LARGE SCALE GENOMIC DNA]</scope>
    <source>
        <strain evidence="2">AA3-22</strain>
    </source>
</reference>
<dbReference type="AlphaFoldDB" id="A0A510HID2"/>
<dbReference type="InterPro" id="IPR000182">
    <property type="entry name" value="GNAT_dom"/>
</dbReference>
<dbReference type="Proteomes" id="UP000318065">
    <property type="component" value="Chromosome"/>
</dbReference>
<accession>A0A510HID2</accession>
<dbReference type="Pfam" id="PF13302">
    <property type="entry name" value="Acetyltransf_3"/>
    <property type="match status" value="1"/>
</dbReference>
<dbReference type="EMBL" id="AP019791">
    <property type="protein sequence ID" value="BBL79739.1"/>
    <property type="molecule type" value="Genomic_DNA"/>
</dbReference>
<dbReference type="Gene3D" id="3.40.630.30">
    <property type="match status" value="1"/>
</dbReference>
<evidence type="ECO:0000313" key="2">
    <source>
        <dbReference type="EMBL" id="BBL79739.1"/>
    </source>
</evidence>
<proteinExistence type="predicted"/>
<evidence type="ECO:0000313" key="3">
    <source>
        <dbReference type="Proteomes" id="UP000318065"/>
    </source>
</evidence>
<sequence length="171" mass="20023">MPVGMQEWTLTLRDGVRVRVREYRPEDAPALRRMFGRLSDRTRYLRYFGPTKELPRQKLRRFAGPDGKKRLGLVALDPEDPREIIAFVCYDREGEEAAAEYAAVVEDRYQGRGLGLGMTRLLVGEARRRGIRHLYALVLPENRRMLGLLRKLELPDELRWEDGVERVEMRL</sequence>
<organism evidence="2 3">
    <name type="scientific">Rubrobacter xylanophilus</name>
    <dbReference type="NCBI Taxonomy" id="49319"/>
    <lineage>
        <taxon>Bacteria</taxon>
        <taxon>Bacillati</taxon>
        <taxon>Actinomycetota</taxon>
        <taxon>Rubrobacteria</taxon>
        <taxon>Rubrobacterales</taxon>
        <taxon>Rubrobacteraceae</taxon>
        <taxon>Rubrobacter</taxon>
    </lineage>
</organism>
<dbReference type="InterPro" id="IPR016181">
    <property type="entry name" value="Acyl_CoA_acyltransferase"/>
</dbReference>
<protein>
    <recommendedName>
        <fullName evidence="1">N-acetyltransferase domain-containing protein</fullName>
    </recommendedName>
</protein>
<evidence type="ECO:0000259" key="1">
    <source>
        <dbReference type="PROSITE" id="PS51186"/>
    </source>
</evidence>
<dbReference type="GO" id="GO:0016747">
    <property type="term" value="F:acyltransferase activity, transferring groups other than amino-acyl groups"/>
    <property type="evidence" value="ECO:0007669"/>
    <property type="project" value="InterPro"/>
</dbReference>
<feature type="domain" description="N-acetyltransferase" evidence="1">
    <location>
        <begin position="18"/>
        <end position="171"/>
    </location>
</feature>
<dbReference type="PROSITE" id="PS51186">
    <property type="entry name" value="GNAT"/>
    <property type="match status" value="1"/>
</dbReference>
<keyword evidence="3" id="KW-1185">Reference proteome</keyword>
<gene>
    <name evidence="2" type="ORF">RxyAA322_15930</name>
</gene>
<name>A0A510HID2_9ACTN</name>